<organism evidence="2 3">
    <name type="scientific">Rhodococcus navarretei</name>
    <dbReference type="NCBI Taxonomy" id="3128981"/>
    <lineage>
        <taxon>Bacteria</taxon>
        <taxon>Bacillati</taxon>
        <taxon>Actinomycetota</taxon>
        <taxon>Actinomycetes</taxon>
        <taxon>Mycobacteriales</taxon>
        <taxon>Nocardiaceae</taxon>
        <taxon>Rhodococcus</taxon>
    </lineage>
</organism>
<feature type="region of interest" description="Disordered" evidence="1">
    <location>
        <begin position="89"/>
        <end position="108"/>
    </location>
</feature>
<evidence type="ECO:0000313" key="3">
    <source>
        <dbReference type="Proteomes" id="UP001456513"/>
    </source>
</evidence>
<dbReference type="Proteomes" id="UP001456513">
    <property type="component" value="Unassembled WGS sequence"/>
</dbReference>
<comment type="caution">
    <text evidence="2">The sequence shown here is derived from an EMBL/GenBank/DDBJ whole genome shotgun (WGS) entry which is preliminary data.</text>
</comment>
<gene>
    <name evidence="2" type="ORF">AABD04_00955</name>
</gene>
<reference evidence="2 3" key="1">
    <citation type="submission" date="2024-03" db="EMBL/GenBank/DDBJ databases">
        <title>Rhodococcus navarretei sp. nov. and Pseudarthrobacter quantumdoti sp. nov., two new species with the ability to biosynthesize Quantum Dots isolated from soil samples at Union Glacier, Antarctica.</title>
        <authorList>
            <person name="Vargas M."/>
        </authorList>
    </citation>
    <scope>NUCLEOTIDE SEQUENCE [LARGE SCALE GENOMIC DNA]</scope>
    <source>
        <strain evidence="2 3">EXRC-4A-4</strain>
    </source>
</reference>
<evidence type="ECO:0000256" key="1">
    <source>
        <dbReference type="SAM" id="MobiDB-lite"/>
    </source>
</evidence>
<sequence length="108" mass="10805">MADPAGTPVVAAAAGRAVGGSAAARAPDRAAADEVVADRAAAAGVDLRRDRVAALDPVGEPGPADGVDSASIGPVVACAGLARRAVRSDRRRSRVDCNRRRGNNGLPR</sequence>
<evidence type="ECO:0000313" key="2">
    <source>
        <dbReference type="EMBL" id="MEK8069412.1"/>
    </source>
</evidence>
<accession>A0ABU9CPQ0</accession>
<protein>
    <submittedName>
        <fullName evidence="2">Uncharacterized protein</fullName>
    </submittedName>
</protein>
<name>A0ABU9CPQ0_9NOCA</name>
<keyword evidence="3" id="KW-1185">Reference proteome</keyword>
<dbReference type="EMBL" id="JBBPCN010000001">
    <property type="protein sequence ID" value="MEK8069412.1"/>
    <property type="molecule type" value="Genomic_DNA"/>
</dbReference>
<proteinExistence type="predicted"/>
<dbReference type="RefSeq" id="WP_341439892.1">
    <property type="nucleotide sequence ID" value="NZ_JBBPCN010000001.1"/>
</dbReference>